<proteinExistence type="predicted"/>
<protein>
    <submittedName>
        <fullName evidence="2">Uncharacterized protein</fullName>
    </submittedName>
</protein>
<reference evidence="2" key="1">
    <citation type="submission" date="2014-09" db="EMBL/GenBank/DDBJ databases">
        <authorList>
            <person name="Magalhaes I.L.F."/>
            <person name="Oliveira U."/>
            <person name="Santos F.R."/>
            <person name="Vidigal T.H.D.A."/>
            <person name="Brescovit A.D."/>
            <person name="Santos A.J."/>
        </authorList>
    </citation>
    <scope>NUCLEOTIDE SEQUENCE</scope>
    <source>
        <tissue evidence="2">Shoot tissue taken approximately 20 cm above the soil surface</tissue>
    </source>
</reference>
<feature type="region of interest" description="Disordered" evidence="1">
    <location>
        <begin position="1"/>
        <end position="53"/>
    </location>
</feature>
<evidence type="ECO:0000256" key="1">
    <source>
        <dbReference type="SAM" id="MobiDB-lite"/>
    </source>
</evidence>
<name>A0A0A9C367_ARUDO</name>
<evidence type="ECO:0000313" key="2">
    <source>
        <dbReference type="EMBL" id="JAD70714.1"/>
    </source>
</evidence>
<dbReference type="AlphaFoldDB" id="A0A0A9C367"/>
<dbReference type="EMBL" id="GBRH01227181">
    <property type="protein sequence ID" value="JAD70714.1"/>
    <property type="molecule type" value="Transcribed_RNA"/>
</dbReference>
<sequence length="53" mass="5696">MRKASGLCLVTRTSPRSRRNSSRMASSTWHAPAPDGRFSAHGTKAVVSHSLTS</sequence>
<organism evidence="2">
    <name type="scientific">Arundo donax</name>
    <name type="common">Giant reed</name>
    <name type="synonym">Donax arundinaceus</name>
    <dbReference type="NCBI Taxonomy" id="35708"/>
    <lineage>
        <taxon>Eukaryota</taxon>
        <taxon>Viridiplantae</taxon>
        <taxon>Streptophyta</taxon>
        <taxon>Embryophyta</taxon>
        <taxon>Tracheophyta</taxon>
        <taxon>Spermatophyta</taxon>
        <taxon>Magnoliopsida</taxon>
        <taxon>Liliopsida</taxon>
        <taxon>Poales</taxon>
        <taxon>Poaceae</taxon>
        <taxon>PACMAD clade</taxon>
        <taxon>Arundinoideae</taxon>
        <taxon>Arundineae</taxon>
        <taxon>Arundo</taxon>
    </lineage>
</organism>
<reference evidence="2" key="2">
    <citation type="journal article" date="2015" name="Data Brief">
        <title>Shoot transcriptome of the giant reed, Arundo donax.</title>
        <authorList>
            <person name="Barrero R.A."/>
            <person name="Guerrero F.D."/>
            <person name="Moolhuijzen P."/>
            <person name="Goolsby J.A."/>
            <person name="Tidwell J."/>
            <person name="Bellgard S.E."/>
            <person name="Bellgard M.I."/>
        </authorList>
    </citation>
    <scope>NUCLEOTIDE SEQUENCE</scope>
    <source>
        <tissue evidence="2">Shoot tissue taken approximately 20 cm above the soil surface</tissue>
    </source>
</reference>
<accession>A0A0A9C367</accession>